<feature type="binding site" evidence="1">
    <location>
        <position position="135"/>
    </location>
    <ligand>
        <name>Mg(2+)</name>
        <dbReference type="ChEBI" id="CHEBI:18420"/>
        <label>1</label>
    </ligand>
</feature>
<keyword evidence="4" id="KW-1185">Reference proteome</keyword>
<dbReference type="EMBL" id="FXAH01000020">
    <property type="protein sequence ID" value="SMF78656.1"/>
    <property type="molecule type" value="Genomic_DNA"/>
</dbReference>
<dbReference type="Proteomes" id="UP000192911">
    <property type="component" value="Unassembled WGS sequence"/>
</dbReference>
<evidence type="ECO:0000313" key="4">
    <source>
        <dbReference type="Proteomes" id="UP000192911"/>
    </source>
</evidence>
<feature type="binding site" evidence="1">
    <location>
        <position position="344"/>
    </location>
    <ligand>
        <name>Mg(2+)</name>
        <dbReference type="ChEBI" id="CHEBI:18420"/>
        <label>1</label>
    </ligand>
</feature>
<keyword evidence="3" id="KW-0378">Hydrolase</keyword>
<organism evidence="3 4">
    <name type="scientific">Trinickia caryophylli</name>
    <name type="common">Paraburkholderia caryophylli</name>
    <dbReference type="NCBI Taxonomy" id="28094"/>
    <lineage>
        <taxon>Bacteria</taxon>
        <taxon>Pseudomonadati</taxon>
        <taxon>Pseudomonadota</taxon>
        <taxon>Betaproteobacteria</taxon>
        <taxon>Burkholderiales</taxon>
        <taxon>Burkholderiaceae</taxon>
        <taxon>Trinickia</taxon>
    </lineage>
</organism>
<feature type="binding site" evidence="1">
    <location>
        <position position="342"/>
    </location>
    <ligand>
        <name>Mg(2+)</name>
        <dbReference type="ChEBI" id="CHEBI:18420"/>
        <label>1</label>
    </ligand>
</feature>
<proteinExistence type="predicted"/>
<dbReference type="Gene3D" id="1.10.4080.10">
    <property type="entry name" value="ADP-ribosylation/Crystallin J1"/>
    <property type="match status" value="1"/>
</dbReference>
<feature type="binding site" evidence="1">
    <location>
        <position position="134"/>
    </location>
    <ligand>
        <name>Mg(2+)</name>
        <dbReference type="ChEBI" id="CHEBI:18420"/>
        <label>1</label>
    </ligand>
</feature>
<dbReference type="STRING" id="28094.SAMN06295900_120125"/>
<dbReference type="GO" id="GO:0046872">
    <property type="term" value="F:metal ion binding"/>
    <property type="evidence" value="ECO:0007669"/>
    <property type="project" value="UniProtKB-KW"/>
</dbReference>
<feature type="region of interest" description="Disordered" evidence="2">
    <location>
        <begin position="1"/>
        <end position="21"/>
    </location>
</feature>
<evidence type="ECO:0000256" key="1">
    <source>
        <dbReference type="PIRSR" id="PIRSR605502-1"/>
    </source>
</evidence>
<feature type="binding site" evidence="1">
    <location>
        <position position="345"/>
    </location>
    <ligand>
        <name>Mg(2+)</name>
        <dbReference type="ChEBI" id="CHEBI:18420"/>
        <label>1</label>
    </ligand>
</feature>
<dbReference type="PANTHER" id="PTHR16222">
    <property type="entry name" value="ADP-RIBOSYLGLYCOHYDROLASE"/>
    <property type="match status" value="1"/>
</dbReference>
<reference evidence="4" key="1">
    <citation type="submission" date="2017-04" db="EMBL/GenBank/DDBJ databases">
        <authorList>
            <person name="Varghese N."/>
            <person name="Submissions S."/>
        </authorList>
    </citation>
    <scope>NUCLEOTIDE SEQUENCE [LARGE SCALE GENOMIC DNA]</scope>
    <source>
        <strain evidence="4">Ballard 720</strain>
    </source>
</reference>
<dbReference type="InterPro" id="IPR036705">
    <property type="entry name" value="Ribosyl_crysJ1_sf"/>
</dbReference>
<sequence length="392" mass="42846">MSNAGDKPKDAQHEALQRAAERARIRAQYPADMGFHPLSAKFTDNPDAVKAPWLAAYFRYRNHHATARRQELYEILAQIGADNSEQIDRFRGALLGLAIGDALGTTLEFADRDSAVVTDMVGGGPFRLQPGDWTDDTSMACCLAYSLIRCDGFDADDAMLCFSYWYRFGAYSPTGTCFDIGVTTRAAIERYLSTGEPIAGSTSPNDAGNGSLMRLAPVVLRYASDFEACVHFAAESSRLTHGAPEAVDACRYFAALLWGALSGVPKDVLLRERYAPIASYWDRHPLSPAVDRIAHGSYKRKHRDEISSSGYVIHTLEAALWAFFHYDGFEPGLLAAVNLAGDADTVGAVFGQLGGAYGGETSLPIKWIIRTYGGQGFYHFAQELLALSKRGR</sequence>
<dbReference type="AlphaFoldDB" id="A0A1X7H2Z5"/>
<dbReference type="RefSeq" id="WP_085230390.1">
    <property type="nucleotide sequence ID" value="NZ_BSQD01000026.1"/>
</dbReference>
<comment type="cofactor">
    <cofactor evidence="1">
        <name>Mg(2+)</name>
        <dbReference type="ChEBI" id="CHEBI:18420"/>
    </cofactor>
    <text evidence="1">Binds 2 magnesium ions per subunit.</text>
</comment>
<gene>
    <name evidence="3" type="ORF">SAMN06295900_120125</name>
</gene>
<protein>
    <submittedName>
        <fullName evidence="3">ADP-ribosylglycohydrolase</fullName>
    </submittedName>
</protein>
<evidence type="ECO:0000256" key="2">
    <source>
        <dbReference type="SAM" id="MobiDB-lite"/>
    </source>
</evidence>
<accession>A0A1X7H2Z5</accession>
<keyword evidence="1" id="KW-0479">Metal-binding</keyword>
<dbReference type="PANTHER" id="PTHR16222:SF12">
    <property type="entry name" value="ADP-RIBOSYLGLYCOHYDROLASE-RELATED"/>
    <property type="match status" value="1"/>
</dbReference>
<dbReference type="Pfam" id="PF03747">
    <property type="entry name" value="ADP_ribosyl_GH"/>
    <property type="match status" value="1"/>
</dbReference>
<dbReference type="InterPro" id="IPR050792">
    <property type="entry name" value="ADP-ribosylglycohydrolase"/>
</dbReference>
<dbReference type="SUPFAM" id="SSF101478">
    <property type="entry name" value="ADP-ribosylglycohydrolase"/>
    <property type="match status" value="1"/>
</dbReference>
<dbReference type="OrthoDB" id="9798107at2"/>
<dbReference type="GO" id="GO:0016787">
    <property type="term" value="F:hydrolase activity"/>
    <property type="evidence" value="ECO:0007669"/>
    <property type="project" value="UniProtKB-KW"/>
</dbReference>
<name>A0A1X7H2Z5_TRICW</name>
<keyword evidence="1" id="KW-0460">Magnesium</keyword>
<dbReference type="InterPro" id="IPR005502">
    <property type="entry name" value="Ribosyl_crysJ1"/>
</dbReference>
<evidence type="ECO:0000313" key="3">
    <source>
        <dbReference type="EMBL" id="SMF78656.1"/>
    </source>
</evidence>
<dbReference type="GeneID" id="95550832"/>
<feature type="binding site" evidence="1">
    <location>
        <position position="136"/>
    </location>
    <ligand>
        <name>Mg(2+)</name>
        <dbReference type="ChEBI" id="CHEBI:18420"/>
        <label>1</label>
    </ligand>
</feature>